<evidence type="ECO:0000313" key="1">
    <source>
        <dbReference type="EMBL" id="MPN58875.1"/>
    </source>
</evidence>
<reference evidence="1" key="1">
    <citation type="submission" date="2019-08" db="EMBL/GenBank/DDBJ databases">
        <authorList>
            <person name="Kucharzyk K."/>
            <person name="Murdoch R.W."/>
            <person name="Higgins S."/>
            <person name="Loffler F."/>
        </authorList>
    </citation>
    <scope>NUCLEOTIDE SEQUENCE</scope>
</reference>
<dbReference type="EMBL" id="VSSQ01132168">
    <property type="protein sequence ID" value="MPN58875.1"/>
    <property type="molecule type" value="Genomic_DNA"/>
</dbReference>
<accession>A0A645J583</accession>
<organism evidence="1">
    <name type="scientific">bioreactor metagenome</name>
    <dbReference type="NCBI Taxonomy" id="1076179"/>
    <lineage>
        <taxon>unclassified sequences</taxon>
        <taxon>metagenomes</taxon>
        <taxon>ecological metagenomes</taxon>
    </lineage>
</organism>
<dbReference type="AlphaFoldDB" id="A0A645J583"/>
<proteinExistence type="predicted"/>
<sequence>MLCIVPANGNSMIHCLSINHQWFRFLQESIPSLTICAAEDTGDAKHRPDKFTCPIRDIGKIVTQLWLQLIGKILKQSICLRREPDFFRVFGRRIGFLVQQIVDQRCIGSDHFLWNGLGAVFAIADKRSRHAV</sequence>
<gene>
    <name evidence="1" type="ORF">SDC9_206591</name>
</gene>
<name>A0A645J583_9ZZZZ</name>
<comment type="caution">
    <text evidence="1">The sequence shown here is derived from an EMBL/GenBank/DDBJ whole genome shotgun (WGS) entry which is preliminary data.</text>
</comment>
<protein>
    <submittedName>
        <fullName evidence="1">Uncharacterized protein</fullName>
    </submittedName>
</protein>